<dbReference type="Proteomes" id="UP000694521">
    <property type="component" value="Unplaced"/>
</dbReference>
<dbReference type="InterPro" id="IPR036543">
    <property type="entry name" value="Guanylate-bd_C_sf"/>
</dbReference>
<name>A0A8B9EDC8_ANSCY</name>
<sequence>MASQTRMPEPICLIKNEEGKGLVVQPEALLLLSGITQPMVVVAITGPYRSGKSYLLNRLAGQRRGFALGSSVRAQTKGIWMWCMPHPCKPGHTLVLLDTEGLGDTEKGDTKNDTWIFVLAVLLSSTLIYNSKGTIDQQALDNLHYVLKLTEYVQVKTAPEEAEDEQPGLDRRAPFFPNFVWAVRDFTLQLEVDGKEISEDEYLENALKLKDGSSQEAQNYNRLRECIHQLFPERKCFVFDQPARRRDLPHLEELPDVVLDPEFQQQVERFCSYIRQNCLPKTIPGGHKITGSRLGTLVVSYVKAIQSGAVPCLENAVLALAEIENSEAVKEAVALYRGQMEQGLPTETTQELLELHARCEEEAMRLFMARAFAESRERFQAELTVQLEAIKDHFWIQNERTSHKTCMAALQELFQDLDRQINDGVYFVSGGYQLFQSDQQALVERYRALPGKGVKADAALQDFLQKREPMARTILKVDRELTEKEEQIKNLKAEYERAEQEREAERKREAEREAENLKKLLKKVLRDGKPRRRKQRKEKESTNNQQSKDQNEKSTSGSEKNNPGDQQNSNPGGNSWIELLNKMFEILSKWLFPWPK</sequence>
<dbReference type="CDD" id="cd16269">
    <property type="entry name" value="GBP_C"/>
    <property type="match status" value="1"/>
</dbReference>
<evidence type="ECO:0000256" key="1">
    <source>
        <dbReference type="ARBA" id="ARBA00022588"/>
    </source>
</evidence>
<dbReference type="AlphaFoldDB" id="A0A8B9EDC8"/>
<keyword evidence="5" id="KW-0342">GTP-binding</keyword>
<keyword evidence="2" id="KW-0547">Nucleotide-binding</keyword>
<keyword evidence="4" id="KW-0391">Immunity</keyword>
<evidence type="ECO:0000256" key="2">
    <source>
        <dbReference type="ARBA" id="ARBA00022741"/>
    </source>
</evidence>
<dbReference type="CDD" id="cd01851">
    <property type="entry name" value="GBP"/>
    <property type="match status" value="1"/>
</dbReference>
<dbReference type="InterPro" id="IPR030386">
    <property type="entry name" value="G_GB1_RHD3_dom"/>
</dbReference>
<accession>A0A8B9EDC8</accession>
<dbReference type="FunFam" id="3.40.50.300:FF:000422">
    <property type="entry name" value="Guanylate-binding protein 1"/>
    <property type="match status" value="1"/>
</dbReference>
<dbReference type="Gene3D" id="1.20.1000.10">
    <property type="entry name" value="Guanylate-binding protein, C-terminal domain"/>
    <property type="match status" value="1"/>
</dbReference>
<dbReference type="Gene3D" id="3.40.50.300">
    <property type="entry name" value="P-loop containing nucleotide triphosphate hydrolases"/>
    <property type="match status" value="1"/>
</dbReference>
<dbReference type="InterPro" id="IPR037684">
    <property type="entry name" value="GBP_C"/>
</dbReference>
<dbReference type="InterPro" id="IPR015894">
    <property type="entry name" value="Guanylate-bd_N"/>
</dbReference>
<reference evidence="9" key="1">
    <citation type="submission" date="2025-08" db="UniProtKB">
        <authorList>
            <consortium name="Ensembl"/>
        </authorList>
    </citation>
    <scope>IDENTIFICATION</scope>
</reference>
<dbReference type="PROSITE" id="PS51715">
    <property type="entry name" value="G_GB1_RHD3"/>
    <property type="match status" value="1"/>
</dbReference>
<feature type="compositionally biased region" description="Polar residues" evidence="7">
    <location>
        <begin position="542"/>
        <end position="573"/>
    </location>
</feature>
<dbReference type="Pfam" id="PF02263">
    <property type="entry name" value="GBP"/>
    <property type="match status" value="1"/>
</dbReference>
<dbReference type="GO" id="GO:0003924">
    <property type="term" value="F:GTPase activity"/>
    <property type="evidence" value="ECO:0007669"/>
    <property type="project" value="InterPro"/>
</dbReference>
<evidence type="ECO:0000313" key="9">
    <source>
        <dbReference type="Ensembl" id="ENSACDP00005020246.1"/>
    </source>
</evidence>
<dbReference type="OrthoDB" id="9119023at2759"/>
<reference evidence="9" key="2">
    <citation type="submission" date="2025-09" db="UniProtKB">
        <authorList>
            <consortium name="Ensembl"/>
        </authorList>
    </citation>
    <scope>IDENTIFICATION</scope>
</reference>
<comment type="similarity">
    <text evidence="6">Belongs to the TRAFAC class dynamin-like GTPase superfamily. GB1/RHD3 GTPase family.</text>
</comment>
<feature type="region of interest" description="Disordered" evidence="7">
    <location>
        <begin position="521"/>
        <end position="574"/>
    </location>
</feature>
<proteinExistence type="inferred from homology"/>
<evidence type="ECO:0000256" key="7">
    <source>
        <dbReference type="SAM" id="MobiDB-lite"/>
    </source>
</evidence>
<feature type="domain" description="GB1/RHD3-type G" evidence="8">
    <location>
        <begin position="36"/>
        <end position="279"/>
    </location>
</feature>
<evidence type="ECO:0000256" key="6">
    <source>
        <dbReference type="PROSITE-ProRule" id="PRU01052"/>
    </source>
</evidence>
<dbReference type="Ensembl" id="ENSACDT00005024213.1">
    <property type="protein sequence ID" value="ENSACDP00005020246.1"/>
    <property type="gene ID" value="ENSACDG00005014677.1"/>
</dbReference>
<dbReference type="SUPFAM" id="SSF52540">
    <property type="entry name" value="P-loop containing nucleoside triphosphate hydrolases"/>
    <property type="match status" value="1"/>
</dbReference>
<organism evidence="9 10">
    <name type="scientific">Anser cygnoides</name>
    <name type="common">Swan goose</name>
    <dbReference type="NCBI Taxonomy" id="8845"/>
    <lineage>
        <taxon>Eukaryota</taxon>
        <taxon>Metazoa</taxon>
        <taxon>Chordata</taxon>
        <taxon>Craniata</taxon>
        <taxon>Vertebrata</taxon>
        <taxon>Euteleostomi</taxon>
        <taxon>Archelosauria</taxon>
        <taxon>Archosauria</taxon>
        <taxon>Dinosauria</taxon>
        <taxon>Saurischia</taxon>
        <taxon>Theropoda</taxon>
        <taxon>Coelurosauria</taxon>
        <taxon>Aves</taxon>
        <taxon>Neognathae</taxon>
        <taxon>Galloanserae</taxon>
        <taxon>Anseriformes</taxon>
        <taxon>Anatidae</taxon>
        <taxon>Anserinae</taxon>
        <taxon>Anser</taxon>
    </lineage>
</organism>
<evidence type="ECO:0000256" key="4">
    <source>
        <dbReference type="ARBA" id="ARBA00022859"/>
    </source>
</evidence>
<dbReference type="InterPro" id="IPR027417">
    <property type="entry name" value="P-loop_NTPase"/>
</dbReference>
<keyword evidence="1" id="KW-0399">Innate immunity</keyword>
<dbReference type="GO" id="GO:0005525">
    <property type="term" value="F:GTP binding"/>
    <property type="evidence" value="ECO:0007669"/>
    <property type="project" value="UniProtKB-KW"/>
</dbReference>
<protein>
    <recommendedName>
        <fullName evidence="8">GB1/RHD3-type G domain-containing protein</fullName>
    </recommendedName>
</protein>
<evidence type="ECO:0000256" key="3">
    <source>
        <dbReference type="ARBA" id="ARBA00022801"/>
    </source>
</evidence>
<evidence type="ECO:0000313" key="10">
    <source>
        <dbReference type="Proteomes" id="UP000694521"/>
    </source>
</evidence>
<dbReference type="GO" id="GO:0045087">
    <property type="term" value="P:innate immune response"/>
    <property type="evidence" value="ECO:0007669"/>
    <property type="project" value="UniProtKB-KW"/>
</dbReference>
<keyword evidence="10" id="KW-1185">Reference proteome</keyword>
<dbReference type="InterPro" id="IPR003191">
    <property type="entry name" value="Guanylate-bd/ATL_C"/>
</dbReference>
<evidence type="ECO:0000256" key="5">
    <source>
        <dbReference type="ARBA" id="ARBA00023134"/>
    </source>
</evidence>
<evidence type="ECO:0000259" key="8">
    <source>
        <dbReference type="PROSITE" id="PS51715"/>
    </source>
</evidence>
<dbReference type="Pfam" id="PF02841">
    <property type="entry name" value="GBP_C"/>
    <property type="match status" value="1"/>
</dbReference>
<dbReference type="SUPFAM" id="SSF48340">
    <property type="entry name" value="Interferon-induced guanylate-binding protein 1 (GBP1), C-terminal domain"/>
    <property type="match status" value="1"/>
</dbReference>
<keyword evidence="3" id="KW-0378">Hydrolase</keyword>
<dbReference type="PANTHER" id="PTHR10751">
    <property type="entry name" value="GUANYLATE BINDING PROTEIN"/>
    <property type="match status" value="1"/>
</dbReference>